<evidence type="ECO:0000313" key="2">
    <source>
        <dbReference type="EMBL" id="KIK45664.1"/>
    </source>
</evidence>
<gene>
    <name evidence="2" type="ORF">CY34DRAFT_801281</name>
</gene>
<reference evidence="2 3" key="1">
    <citation type="submission" date="2014-04" db="EMBL/GenBank/DDBJ databases">
        <authorList>
            <consortium name="DOE Joint Genome Institute"/>
            <person name="Kuo A."/>
            <person name="Ruytinx J."/>
            <person name="Rineau F."/>
            <person name="Colpaert J."/>
            <person name="Kohler A."/>
            <person name="Nagy L.G."/>
            <person name="Floudas D."/>
            <person name="Copeland A."/>
            <person name="Barry K.W."/>
            <person name="Cichocki N."/>
            <person name="Veneault-Fourrey C."/>
            <person name="LaButti K."/>
            <person name="Lindquist E.A."/>
            <person name="Lipzen A."/>
            <person name="Lundell T."/>
            <person name="Morin E."/>
            <person name="Murat C."/>
            <person name="Sun H."/>
            <person name="Tunlid A."/>
            <person name="Henrissat B."/>
            <person name="Grigoriev I.V."/>
            <person name="Hibbett D.S."/>
            <person name="Martin F."/>
            <person name="Nordberg H.P."/>
            <person name="Cantor M.N."/>
            <person name="Hua S.X."/>
        </authorList>
    </citation>
    <scope>NUCLEOTIDE SEQUENCE [LARGE SCALE GENOMIC DNA]</scope>
    <source>
        <strain evidence="2 3">UH-Slu-Lm8-n1</strain>
    </source>
</reference>
<dbReference type="HOGENOM" id="CLU_090688_0_0_1"/>
<dbReference type="Proteomes" id="UP000054485">
    <property type="component" value="Unassembled WGS sequence"/>
</dbReference>
<reference evidence="3" key="2">
    <citation type="submission" date="2015-01" db="EMBL/GenBank/DDBJ databases">
        <title>Evolutionary Origins and Diversification of the Mycorrhizal Mutualists.</title>
        <authorList>
            <consortium name="DOE Joint Genome Institute"/>
            <consortium name="Mycorrhizal Genomics Consortium"/>
            <person name="Kohler A."/>
            <person name="Kuo A."/>
            <person name="Nagy L.G."/>
            <person name="Floudas D."/>
            <person name="Copeland A."/>
            <person name="Barry K.W."/>
            <person name="Cichocki N."/>
            <person name="Veneault-Fourrey C."/>
            <person name="LaButti K."/>
            <person name="Lindquist E.A."/>
            <person name="Lipzen A."/>
            <person name="Lundell T."/>
            <person name="Morin E."/>
            <person name="Murat C."/>
            <person name="Riley R."/>
            <person name="Ohm R."/>
            <person name="Sun H."/>
            <person name="Tunlid A."/>
            <person name="Henrissat B."/>
            <person name="Grigoriev I.V."/>
            <person name="Hibbett D.S."/>
            <person name="Martin F."/>
        </authorList>
    </citation>
    <scope>NUCLEOTIDE SEQUENCE [LARGE SCALE GENOMIC DNA]</scope>
    <source>
        <strain evidence="3">UH-Slu-Lm8-n1</strain>
    </source>
</reference>
<dbReference type="OrthoDB" id="3357271at2759"/>
<feature type="compositionally biased region" description="Basic and acidic residues" evidence="1">
    <location>
        <begin position="7"/>
        <end position="29"/>
    </location>
</feature>
<feature type="region of interest" description="Disordered" evidence="1">
    <location>
        <begin position="1"/>
        <end position="120"/>
    </location>
</feature>
<protein>
    <submittedName>
        <fullName evidence="2">Uncharacterized protein</fullName>
    </submittedName>
</protein>
<dbReference type="STRING" id="930992.A0A0D0B769"/>
<dbReference type="InParanoid" id="A0A0D0B769"/>
<organism evidence="2 3">
    <name type="scientific">Suillus luteus UH-Slu-Lm8-n1</name>
    <dbReference type="NCBI Taxonomy" id="930992"/>
    <lineage>
        <taxon>Eukaryota</taxon>
        <taxon>Fungi</taxon>
        <taxon>Dikarya</taxon>
        <taxon>Basidiomycota</taxon>
        <taxon>Agaricomycotina</taxon>
        <taxon>Agaricomycetes</taxon>
        <taxon>Agaricomycetidae</taxon>
        <taxon>Boletales</taxon>
        <taxon>Suillineae</taxon>
        <taxon>Suillaceae</taxon>
        <taxon>Suillus</taxon>
    </lineage>
</organism>
<keyword evidence="3" id="KW-1185">Reference proteome</keyword>
<feature type="compositionally biased region" description="Polar residues" evidence="1">
    <location>
        <begin position="109"/>
        <end position="120"/>
    </location>
</feature>
<evidence type="ECO:0000256" key="1">
    <source>
        <dbReference type="SAM" id="MobiDB-lite"/>
    </source>
</evidence>
<feature type="region of interest" description="Disordered" evidence="1">
    <location>
        <begin position="158"/>
        <end position="187"/>
    </location>
</feature>
<sequence length="187" mass="19986">MVNFAELKQKAEKAKDAGVTKMVNTRDKYSSVPSSKTNWDPNWKRAPPPAPAGSAGNGPPPPPLRTRPDASGSPRSSVVSPSPPWAHGSRSDAPSPSSYSHISPPPTRAKSSYLSQTESADQVDHIDWANLSQEDKDEFFSWLDEFFSLYLDITLPSRGSSAGMKGSPAVTVQSAGPPPVNLSSRPS</sequence>
<name>A0A0D0B769_9AGAM</name>
<evidence type="ECO:0000313" key="3">
    <source>
        <dbReference type="Proteomes" id="UP000054485"/>
    </source>
</evidence>
<dbReference type="EMBL" id="KN835169">
    <property type="protein sequence ID" value="KIK45664.1"/>
    <property type="molecule type" value="Genomic_DNA"/>
</dbReference>
<feature type="compositionally biased region" description="Low complexity" evidence="1">
    <location>
        <begin position="91"/>
        <end position="102"/>
    </location>
</feature>
<feature type="compositionally biased region" description="Polar residues" evidence="1">
    <location>
        <begin position="31"/>
        <end position="40"/>
    </location>
</feature>
<accession>A0A0D0B769</accession>
<dbReference type="AlphaFoldDB" id="A0A0D0B769"/>
<feature type="compositionally biased region" description="Low complexity" evidence="1">
    <location>
        <begin position="71"/>
        <end position="80"/>
    </location>
</feature>
<proteinExistence type="predicted"/>